<dbReference type="GO" id="GO:0005769">
    <property type="term" value="C:early endosome"/>
    <property type="evidence" value="ECO:0007669"/>
    <property type="project" value="TreeGrafter"/>
</dbReference>
<dbReference type="GO" id="GO:0031267">
    <property type="term" value="F:small GTPase binding"/>
    <property type="evidence" value="ECO:0007669"/>
    <property type="project" value="InterPro"/>
</dbReference>
<feature type="compositionally biased region" description="Pro residues" evidence="1">
    <location>
        <begin position="278"/>
        <end position="289"/>
    </location>
</feature>
<feature type="compositionally biased region" description="Pro residues" evidence="1">
    <location>
        <begin position="404"/>
        <end position="427"/>
    </location>
</feature>
<feature type="compositionally biased region" description="Low complexity" evidence="1">
    <location>
        <begin position="137"/>
        <end position="146"/>
    </location>
</feature>
<dbReference type="GO" id="GO:0045335">
    <property type="term" value="C:phagocytic vesicle"/>
    <property type="evidence" value="ECO:0007669"/>
    <property type="project" value="TreeGrafter"/>
</dbReference>
<name>A0A4W3IZG5_CALMI</name>
<dbReference type="GO" id="GO:0005739">
    <property type="term" value="C:mitochondrion"/>
    <property type="evidence" value="ECO:0007669"/>
    <property type="project" value="TreeGrafter"/>
</dbReference>
<feature type="region of interest" description="Disordered" evidence="1">
    <location>
        <begin position="827"/>
        <end position="846"/>
    </location>
</feature>
<proteinExistence type="predicted"/>
<dbReference type="PANTHER" id="PTHR15746">
    <property type="entry name" value="RAB11-RELATED"/>
    <property type="match status" value="1"/>
</dbReference>
<dbReference type="Ensembl" id="ENSCMIT00000031912.1">
    <property type="protein sequence ID" value="ENSCMIP00000031433.1"/>
    <property type="gene ID" value="ENSCMIG00000013488.1"/>
</dbReference>
<dbReference type="GO" id="GO:0055037">
    <property type="term" value="C:recycling endosome"/>
    <property type="evidence" value="ECO:0007669"/>
    <property type="project" value="TreeGrafter"/>
</dbReference>
<feature type="region of interest" description="Disordered" evidence="1">
    <location>
        <begin position="338"/>
        <end position="453"/>
    </location>
</feature>
<evidence type="ECO:0000256" key="1">
    <source>
        <dbReference type="SAM" id="MobiDB-lite"/>
    </source>
</evidence>
<dbReference type="STRING" id="7868.ENSCMIP00000031433"/>
<feature type="region of interest" description="Disordered" evidence="1">
    <location>
        <begin position="1016"/>
        <end position="1070"/>
    </location>
</feature>
<feature type="compositionally biased region" description="Polar residues" evidence="1">
    <location>
        <begin position="436"/>
        <end position="445"/>
    </location>
</feature>
<reference evidence="3" key="1">
    <citation type="journal article" date="2006" name="Science">
        <title>Ancient noncoding elements conserved in the human genome.</title>
        <authorList>
            <person name="Venkatesh B."/>
            <person name="Kirkness E.F."/>
            <person name="Loh Y.H."/>
            <person name="Halpern A.L."/>
            <person name="Lee A.P."/>
            <person name="Johnson J."/>
            <person name="Dandona N."/>
            <person name="Viswanathan L.D."/>
            <person name="Tay A."/>
            <person name="Venter J.C."/>
            <person name="Strausberg R.L."/>
            <person name="Brenner S."/>
        </authorList>
    </citation>
    <scope>NUCLEOTIDE SEQUENCE [LARGE SCALE GENOMIC DNA]</scope>
</reference>
<dbReference type="AlphaFoldDB" id="A0A4W3IZG5"/>
<feature type="region of interest" description="Disordered" evidence="1">
    <location>
        <begin position="137"/>
        <end position="177"/>
    </location>
</feature>
<accession>A0A4W3IZG5</accession>
<dbReference type="GeneTree" id="ENSGT00940000158783"/>
<evidence type="ECO:0000313" key="3">
    <source>
        <dbReference type="Proteomes" id="UP000314986"/>
    </source>
</evidence>
<dbReference type="GO" id="GO:0045055">
    <property type="term" value="P:regulated exocytosis"/>
    <property type="evidence" value="ECO:0007669"/>
    <property type="project" value="TreeGrafter"/>
</dbReference>
<reference evidence="2" key="5">
    <citation type="submission" date="2025-09" db="UniProtKB">
        <authorList>
            <consortium name="Ensembl"/>
        </authorList>
    </citation>
    <scope>IDENTIFICATION</scope>
</reference>
<dbReference type="PANTHER" id="PTHR15746:SF14">
    <property type="entry name" value="RAB11 FAMILY-INTERACTING PROTEIN 5"/>
    <property type="match status" value="1"/>
</dbReference>
<protein>
    <submittedName>
        <fullName evidence="2">Uncharacterized protein</fullName>
    </submittedName>
</protein>
<feature type="compositionally biased region" description="Polar residues" evidence="1">
    <location>
        <begin position="386"/>
        <end position="397"/>
    </location>
</feature>
<sequence>MATRRSAQFSQTENIDFIWNHHKLFHRWYKLHSKPGEKEKERGEIEVSMQFVRNHLTASLLDLSSKEKPRSALGKIKDKMRGKKKRDSLTSDTASAIVPASAAVPGASEEESSRDLPSTKSKSRGFFFKSKVRKSSLTMSNSSLNSEQSARSLESPGPGSPGSPRDTSPTSPKDTAPTKAMAVLSIQHSPARNPGQGQSAPKTLTHKRALSDELSRSDPALEHQSLAPRTSLLSRSSLCVNGSHVYSEEPLPALASGLFPNTSILSRSLQNITKKPPEPTLKPASPPPEKLAYPRWTGTESRPVLPVITVDAGGLAEGSGGGSGRGARPVHAAIPLVTATSEAGQRQRGNVSPALPRLSPSVTRKSDPIQTEKTKVGGWFQKDTGKTLSLEVSPTVETSSDAPSPSPHSPPDPLTPHSPLPPTPPSTSPGGRFNINPFTASQDGISPSPRPLTNPFLSSLHTNPFYEDLLASHLIKSPPSARSFSSFSFGSRVRGESLPSRSSIIPEGLDPLAPGYTRTESWTEAQGSPLVIQEVFFTEADHGSASEGGLNAESWVKNATSAARQEAEVIQQEHKVIPEEQKINLTRQEQEEIPQEQEVFPIEQEVERRQSVLWESRHDANAIDLAPVGEERNGRQPIESSPASRPEAIIVNENGAVQTENDSVNMALVFPNLVSSSTSQVALGTGAGLPSAGKGGFTGGETSPEGTCVTSEMMEETRDMDSDWLTVKQEVGAVEQEVGGAEQEVGGAEQEVGAAEQEVGGVEQEVGAEEEEVGAVGQEVGAQEQEVAPVEQEVAPVEQEAVELMSTPPPPIHPRLLVVAPIGGNASSGGAAVAASSSSDEGDRLSDKWASPRLQVITVDEQNPGIDVDPSRGGLAELGCNEHYKTCTLIPSGKGSDLWIQDWNPDSLHGSHQSLSPGLGSTAHEPQLIRGECSPGVNCVGLWGPVRGPSSSLVYTSPASELPFITGVEEQSDQVTASHKELSRTSRARTMSRDCRGRGLAGQEGDILALPAWGQVPPGMAGRGEAEDMLEGAQEKEPSAVRPQPEPSSHCSKDPRAKNGQEGTCNAPAAKSTIVEETSFAVDHREIHQQRMSFHNVPEPSATPCAMQSQEPPQGPWPLTISTPHPAALTNTRVTNLPSPILCPLGVAAPSAEPVCLSSPLLSTGWKMSAVTVLPQETQPASGLSPQRITR</sequence>
<feature type="compositionally biased region" description="Polar residues" evidence="1">
    <location>
        <begin position="338"/>
        <end position="350"/>
    </location>
</feature>
<organism evidence="2 3">
    <name type="scientific">Callorhinchus milii</name>
    <name type="common">Ghost shark</name>
    <dbReference type="NCBI Taxonomy" id="7868"/>
    <lineage>
        <taxon>Eukaryota</taxon>
        <taxon>Metazoa</taxon>
        <taxon>Chordata</taxon>
        <taxon>Craniata</taxon>
        <taxon>Vertebrata</taxon>
        <taxon>Chondrichthyes</taxon>
        <taxon>Holocephali</taxon>
        <taxon>Chimaeriformes</taxon>
        <taxon>Callorhinchidae</taxon>
        <taxon>Callorhinchus</taxon>
    </lineage>
</organism>
<feature type="compositionally biased region" description="Low complexity" evidence="1">
    <location>
        <begin position="162"/>
        <end position="172"/>
    </location>
</feature>
<reference evidence="3" key="2">
    <citation type="journal article" date="2007" name="PLoS Biol.">
        <title>Survey sequencing and comparative analysis of the elephant shark (Callorhinchus milii) genome.</title>
        <authorList>
            <person name="Venkatesh B."/>
            <person name="Kirkness E.F."/>
            <person name="Loh Y.H."/>
            <person name="Halpern A.L."/>
            <person name="Lee A.P."/>
            <person name="Johnson J."/>
            <person name="Dandona N."/>
            <person name="Viswanathan L.D."/>
            <person name="Tay A."/>
            <person name="Venter J.C."/>
            <person name="Strausberg R.L."/>
            <person name="Brenner S."/>
        </authorList>
    </citation>
    <scope>NUCLEOTIDE SEQUENCE [LARGE SCALE GENOMIC DNA]</scope>
</reference>
<feature type="region of interest" description="Disordered" evidence="1">
    <location>
        <begin position="67"/>
        <end position="122"/>
    </location>
</feature>
<feature type="region of interest" description="Disordered" evidence="1">
    <location>
        <begin position="745"/>
        <end position="770"/>
    </location>
</feature>
<feature type="region of interest" description="Disordered" evidence="1">
    <location>
        <begin position="272"/>
        <end position="295"/>
    </location>
</feature>
<reference evidence="3" key="3">
    <citation type="journal article" date="2014" name="Nature">
        <title>Elephant shark genome provides unique insights into gnathostome evolution.</title>
        <authorList>
            <consortium name="International Elephant Shark Genome Sequencing Consortium"/>
            <person name="Venkatesh B."/>
            <person name="Lee A.P."/>
            <person name="Ravi V."/>
            <person name="Maurya A.K."/>
            <person name="Lian M.M."/>
            <person name="Swann J.B."/>
            <person name="Ohta Y."/>
            <person name="Flajnik M.F."/>
            <person name="Sutoh Y."/>
            <person name="Kasahara M."/>
            <person name="Hoon S."/>
            <person name="Gangu V."/>
            <person name="Roy S.W."/>
            <person name="Irimia M."/>
            <person name="Korzh V."/>
            <person name="Kondrychyn I."/>
            <person name="Lim Z.W."/>
            <person name="Tay B.H."/>
            <person name="Tohari S."/>
            <person name="Kong K.W."/>
            <person name="Ho S."/>
            <person name="Lorente-Galdos B."/>
            <person name="Quilez J."/>
            <person name="Marques-Bonet T."/>
            <person name="Raney B.J."/>
            <person name="Ingham P.W."/>
            <person name="Tay A."/>
            <person name="Hillier L.W."/>
            <person name="Minx P."/>
            <person name="Boehm T."/>
            <person name="Wilson R.K."/>
            <person name="Brenner S."/>
            <person name="Warren W.C."/>
        </authorList>
    </citation>
    <scope>NUCLEOTIDE SEQUENCE [LARGE SCALE GENOMIC DNA]</scope>
</reference>
<feature type="compositionally biased region" description="Low complexity" evidence="1">
    <location>
        <begin position="827"/>
        <end position="839"/>
    </location>
</feature>
<feature type="compositionally biased region" description="Basic and acidic residues" evidence="1">
    <location>
        <begin position="67"/>
        <end position="79"/>
    </location>
</feature>
<evidence type="ECO:0000313" key="2">
    <source>
        <dbReference type="Ensembl" id="ENSCMIP00000031433.1"/>
    </source>
</evidence>
<dbReference type="Gene3D" id="1.20.5.340">
    <property type="match status" value="1"/>
</dbReference>
<dbReference type="GO" id="GO:0030141">
    <property type="term" value="C:secretory granule"/>
    <property type="evidence" value="ECO:0007669"/>
    <property type="project" value="TreeGrafter"/>
</dbReference>
<dbReference type="Proteomes" id="UP000314986">
    <property type="component" value="Unassembled WGS sequence"/>
</dbReference>
<dbReference type="InParanoid" id="A0A4W3IZG5"/>
<feature type="compositionally biased region" description="Low complexity" evidence="1">
    <location>
        <begin position="745"/>
        <end position="765"/>
    </location>
</feature>
<feature type="region of interest" description="Disordered" evidence="1">
    <location>
        <begin position="973"/>
        <end position="999"/>
    </location>
</feature>
<keyword evidence="3" id="KW-1185">Reference proteome</keyword>
<feature type="compositionally biased region" description="Low complexity" evidence="1">
    <location>
        <begin position="94"/>
        <end position="107"/>
    </location>
</feature>
<dbReference type="InterPro" id="IPR037789">
    <property type="entry name" value="FIP_classI"/>
</dbReference>
<feature type="compositionally biased region" description="Basic and acidic residues" evidence="1">
    <location>
        <begin position="364"/>
        <end position="375"/>
    </location>
</feature>
<dbReference type="SUPFAM" id="SSF57997">
    <property type="entry name" value="Tropomyosin"/>
    <property type="match status" value="1"/>
</dbReference>
<reference evidence="2" key="4">
    <citation type="submission" date="2025-08" db="UniProtKB">
        <authorList>
            <consortium name="Ensembl"/>
        </authorList>
    </citation>
    <scope>IDENTIFICATION</scope>
</reference>